<protein>
    <submittedName>
        <fullName evidence="2">Uncharacterized protein</fullName>
    </submittedName>
</protein>
<dbReference type="EMBL" id="JAEKJA010000006">
    <property type="protein sequence ID" value="MBJ3775765.1"/>
    <property type="molecule type" value="Genomic_DNA"/>
</dbReference>
<proteinExistence type="predicted"/>
<dbReference type="Proteomes" id="UP000609531">
    <property type="component" value="Unassembled WGS sequence"/>
</dbReference>
<evidence type="ECO:0000313" key="2">
    <source>
        <dbReference type="EMBL" id="MBJ3775765.1"/>
    </source>
</evidence>
<evidence type="ECO:0000256" key="1">
    <source>
        <dbReference type="SAM" id="SignalP"/>
    </source>
</evidence>
<feature type="chain" id="PRO_5037058786" evidence="1">
    <location>
        <begin position="24"/>
        <end position="170"/>
    </location>
</feature>
<keyword evidence="1" id="KW-0732">Signal</keyword>
<keyword evidence="3" id="KW-1185">Reference proteome</keyword>
<reference evidence="2" key="1">
    <citation type="submission" date="2020-12" db="EMBL/GenBank/DDBJ databases">
        <title>Bacterial taxonomy.</title>
        <authorList>
            <person name="Pan X."/>
        </authorList>
    </citation>
    <scope>NUCLEOTIDE SEQUENCE</scope>
    <source>
        <strain evidence="2">B2012</strain>
    </source>
</reference>
<comment type="caution">
    <text evidence="2">The sequence shown here is derived from an EMBL/GenBank/DDBJ whole genome shotgun (WGS) entry which is preliminary data.</text>
</comment>
<dbReference type="RefSeq" id="WP_198881664.1">
    <property type="nucleotide sequence ID" value="NZ_JAEKJA010000006.1"/>
</dbReference>
<organism evidence="2 3">
    <name type="scientific">Acuticoccus mangrovi</name>
    <dbReference type="NCBI Taxonomy" id="2796142"/>
    <lineage>
        <taxon>Bacteria</taxon>
        <taxon>Pseudomonadati</taxon>
        <taxon>Pseudomonadota</taxon>
        <taxon>Alphaproteobacteria</taxon>
        <taxon>Hyphomicrobiales</taxon>
        <taxon>Amorphaceae</taxon>
        <taxon>Acuticoccus</taxon>
    </lineage>
</organism>
<name>A0A934MGB1_9HYPH</name>
<feature type="signal peptide" evidence="1">
    <location>
        <begin position="1"/>
        <end position="23"/>
    </location>
</feature>
<accession>A0A934MGB1</accession>
<evidence type="ECO:0000313" key="3">
    <source>
        <dbReference type="Proteomes" id="UP000609531"/>
    </source>
</evidence>
<gene>
    <name evidence="2" type="ORF">JCR33_08720</name>
</gene>
<sequence length="170" mass="17276">MTRLPLRLLPALAVLAATLPAAAQDLGPCEAIIGTYLTSKGKPGEAVDPTSNRSLLTILPGGVVLMSDSAQAGGSDWQPFSDASGAWSCEPKDEGGAFSAVLLDFTFAPAGASEQRLAKLATTGTYDDGALTGETTLSFFPLHGDPTDDGAATDATSFSFTAKKVATPAP</sequence>
<dbReference type="AlphaFoldDB" id="A0A934MGB1"/>